<feature type="transmembrane region" description="Helical" evidence="8">
    <location>
        <begin position="429"/>
        <end position="448"/>
    </location>
</feature>
<comment type="similarity">
    <text evidence="2 8">Belongs to the inorganic phosphate transporter (PiT) (TC 2.A.20) family.</text>
</comment>
<evidence type="ECO:0000313" key="11">
    <source>
        <dbReference type="RefSeq" id="XP_031556440.1"/>
    </source>
</evidence>
<feature type="transmembrane region" description="Helical" evidence="8">
    <location>
        <begin position="6"/>
        <end position="29"/>
    </location>
</feature>
<evidence type="ECO:0000256" key="2">
    <source>
        <dbReference type="ARBA" id="ARBA00009916"/>
    </source>
</evidence>
<dbReference type="KEGG" id="aten:116293182"/>
<dbReference type="Proteomes" id="UP000515163">
    <property type="component" value="Unplaced"/>
</dbReference>
<feature type="transmembrane region" description="Helical" evidence="8">
    <location>
        <begin position="520"/>
        <end position="541"/>
    </location>
</feature>
<comment type="function">
    <text evidence="8">Sodium-phosphate symporter.</text>
</comment>
<feature type="transmembrane region" description="Helical" evidence="8">
    <location>
        <begin position="150"/>
        <end position="173"/>
    </location>
</feature>
<keyword evidence="5 8" id="KW-0812">Transmembrane</keyword>
<accession>A0A6P8HL00</accession>
<dbReference type="PANTHER" id="PTHR11101">
    <property type="entry name" value="PHOSPHATE TRANSPORTER"/>
    <property type="match status" value="1"/>
</dbReference>
<dbReference type="RefSeq" id="XP_031556441.1">
    <property type="nucleotide sequence ID" value="XM_031700581.1"/>
</dbReference>
<dbReference type="GO" id="GO:0035435">
    <property type="term" value="P:phosphate ion transmembrane transport"/>
    <property type="evidence" value="ECO:0007669"/>
    <property type="project" value="TreeGrafter"/>
</dbReference>
<evidence type="ECO:0000256" key="6">
    <source>
        <dbReference type="ARBA" id="ARBA00022989"/>
    </source>
</evidence>
<evidence type="ECO:0000256" key="5">
    <source>
        <dbReference type="ARBA" id="ARBA00022692"/>
    </source>
</evidence>
<keyword evidence="6 8" id="KW-1133">Transmembrane helix</keyword>
<dbReference type="PANTHER" id="PTHR11101:SF80">
    <property type="entry name" value="PHOSPHATE TRANSPORTER"/>
    <property type="match status" value="1"/>
</dbReference>
<protein>
    <recommendedName>
        <fullName evidence="8">Phosphate transporter</fullName>
    </recommendedName>
</protein>
<feature type="region of interest" description="Disordered" evidence="9">
    <location>
        <begin position="287"/>
        <end position="314"/>
    </location>
</feature>
<keyword evidence="7 8" id="KW-0472">Membrane</keyword>
<gene>
    <name evidence="11 12" type="primary">LOC116293182</name>
</gene>
<evidence type="ECO:0000256" key="8">
    <source>
        <dbReference type="RuleBase" id="RU363058"/>
    </source>
</evidence>
<dbReference type="GO" id="GO:0005315">
    <property type="term" value="F:phosphate transmembrane transporter activity"/>
    <property type="evidence" value="ECO:0007669"/>
    <property type="project" value="InterPro"/>
</dbReference>
<comment type="subcellular location">
    <subcellularLocation>
        <location evidence="1 8">Membrane</location>
        <topology evidence="1 8">Multi-pass membrane protein</topology>
    </subcellularLocation>
</comment>
<dbReference type="InterPro" id="IPR001204">
    <property type="entry name" value="Phos_transporter"/>
</dbReference>
<evidence type="ECO:0000313" key="10">
    <source>
        <dbReference type="Proteomes" id="UP000515163"/>
    </source>
</evidence>
<feature type="transmembrane region" description="Helical" evidence="8">
    <location>
        <begin position="50"/>
        <end position="69"/>
    </location>
</feature>
<evidence type="ECO:0000256" key="4">
    <source>
        <dbReference type="ARBA" id="ARBA00022592"/>
    </source>
</evidence>
<reference evidence="11 12" key="1">
    <citation type="submission" date="2025-04" db="UniProtKB">
        <authorList>
            <consortium name="RefSeq"/>
        </authorList>
    </citation>
    <scope>IDENTIFICATION</scope>
    <source>
        <tissue evidence="11 12">Tentacle</tissue>
    </source>
</reference>
<name>A0A6P8HL00_ACTTE</name>
<evidence type="ECO:0000256" key="7">
    <source>
        <dbReference type="ARBA" id="ARBA00023136"/>
    </source>
</evidence>
<feature type="transmembrane region" description="Helical" evidence="8">
    <location>
        <begin position="89"/>
        <end position="113"/>
    </location>
</feature>
<proteinExistence type="inferred from homology"/>
<keyword evidence="4 8" id="KW-0592">Phosphate transport</keyword>
<dbReference type="GeneID" id="116293182"/>
<evidence type="ECO:0000256" key="3">
    <source>
        <dbReference type="ARBA" id="ARBA00022448"/>
    </source>
</evidence>
<dbReference type="OrthoDB" id="260807at2759"/>
<keyword evidence="10" id="KW-1185">Reference proteome</keyword>
<feature type="transmembrane region" description="Helical" evidence="8">
    <location>
        <begin position="120"/>
        <end position="138"/>
    </location>
</feature>
<dbReference type="AlphaFoldDB" id="A0A6P8HL00"/>
<evidence type="ECO:0000256" key="1">
    <source>
        <dbReference type="ARBA" id="ARBA00004141"/>
    </source>
</evidence>
<dbReference type="Pfam" id="PF01384">
    <property type="entry name" value="PHO4"/>
    <property type="match status" value="1"/>
</dbReference>
<keyword evidence="3 8" id="KW-0813">Transport</keyword>
<evidence type="ECO:0000313" key="12">
    <source>
        <dbReference type="RefSeq" id="XP_031556441.1"/>
    </source>
</evidence>
<dbReference type="GO" id="GO:0016020">
    <property type="term" value="C:membrane"/>
    <property type="evidence" value="ECO:0007669"/>
    <property type="project" value="UniProtKB-SubCell"/>
</dbReference>
<organism evidence="10 12">
    <name type="scientific">Actinia tenebrosa</name>
    <name type="common">Australian red waratah sea anemone</name>
    <dbReference type="NCBI Taxonomy" id="6105"/>
    <lineage>
        <taxon>Eukaryota</taxon>
        <taxon>Metazoa</taxon>
        <taxon>Cnidaria</taxon>
        <taxon>Anthozoa</taxon>
        <taxon>Hexacorallia</taxon>
        <taxon>Actiniaria</taxon>
        <taxon>Actiniidae</taxon>
        <taxon>Actinia</taxon>
    </lineage>
</organism>
<evidence type="ECO:0000256" key="9">
    <source>
        <dbReference type="SAM" id="MobiDB-lite"/>
    </source>
</evidence>
<feature type="transmembrane region" description="Helical" evidence="8">
    <location>
        <begin position="185"/>
        <end position="203"/>
    </location>
</feature>
<feature type="transmembrane region" description="Helical" evidence="8">
    <location>
        <begin position="215"/>
        <end position="238"/>
    </location>
</feature>
<dbReference type="RefSeq" id="XP_031556440.1">
    <property type="nucleotide sequence ID" value="XM_031700580.1"/>
</dbReference>
<sequence>MLEPQGSDYIWIVVVGFILAFVLAFGIGANDVANSFGTSVGSKVLTLKQACVIATIFEVAGAILIGARVSDTVRKGIIDINSFNGTEELAMMGSLSALTGTSVWLLIATFFNLPVSGTHSVVGATMGFALVAHGLSGVKWPTFGKIAGSWVISPIMSGIVSSLIFIFVDKTILKKEESFESGLKFLPLFYAFTITINLFSVFYKGSQVLGFHKIPLYGVFILTFGGGLLTALFVKIWVAPYMRRRIIHEVACSEDVGAVICSPTESPDDNLAVEIVTSNGNCKNATPEKVPLEKTSKTDSSACNGEALSPAETDLETSRISTNTILSGSPTDEKQLIEDDSPIPPHEHHEHHIRNVRLRTYSMGMQVPDHEIKVLDEPKTGKLFAFLQIMTACFGGFAHGGNDVSNCIGPLISLWTIFYSGYIQQKVDIPVWILFYGGAGISIGLWVWGRRVIKTVGEDLTPITPTSGFTIEIGSAITVLIASNLGIPISTTHCKVGSVVMVGRVRAKESVDWTIFRNVVLAWLVTMPVAGALSAVSYLGLRELV</sequence>